<evidence type="ECO:0000256" key="1">
    <source>
        <dbReference type="SAM" id="MobiDB-lite"/>
    </source>
</evidence>
<evidence type="ECO:0000313" key="3">
    <source>
        <dbReference type="Proteomes" id="UP000316096"/>
    </source>
</evidence>
<comment type="caution">
    <text evidence="2">The sequence shown here is derived from an EMBL/GenBank/DDBJ whole genome shotgun (WGS) entry which is preliminary data.</text>
</comment>
<dbReference type="Proteomes" id="UP000316096">
    <property type="component" value="Unassembled WGS sequence"/>
</dbReference>
<keyword evidence="3" id="KW-1185">Reference proteome</keyword>
<dbReference type="AlphaFoldDB" id="A0A543CLD3"/>
<accession>A0A543CLD3</accession>
<evidence type="ECO:0000313" key="2">
    <source>
        <dbReference type="EMBL" id="TQL97707.1"/>
    </source>
</evidence>
<protein>
    <submittedName>
        <fullName evidence="2">Uncharacterized protein</fullName>
    </submittedName>
</protein>
<feature type="region of interest" description="Disordered" evidence="1">
    <location>
        <begin position="54"/>
        <end position="74"/>
    </location>
</feature>
<gene>
    <name evidence="2" type="ORF">FB559_3308</name>
</gene>
<dbReference type="EMBL" id="VFOZ01000001">
    <property type="protein sequence ID" value="TQL97707.1"/>
    <property type="molecule type" value="Genomic_DNA"/>
</dbReference>
<sequence length="74" mass="8203">MSPLEERLQRSLAEFYAMLDCMHFTGATQVVEVQQLKILINRYPGPAQFFLANRSGESTLPGRDAGSESGAQEL</sequence>
<organism evidence="2 3">
    <name type="scientific">Actinoallomurus bryophytorum</name>
    <dbReference type="NCBI Taxonomy" id="1490222"/>
    <lineage>
        <taxon>Bacteria</taxon>
        <taxon>Bacillati</taxon>
        <taxon>Actinomycetota</taxon>
        <taxon>Actinomycetes</taxon>
        <taxon>Streptosporangiales</taxon>
        <taxon>Thermomonosporaceae</taxon>
        <taxon>Actinoallomurus</taxon>
    </lineage>
</organism>
<proteinExistence type="predicted"/>
<name>A0A543CLD3_9ACTN</name>
<reference evidence="2 3" key="1">
    <citation type="submission" date="2019-06" db="EMBL/GenBank/DDBJ databases">
        <title>Sequencing the genomes of 1000 actinobacteria strains.</title>
        <authorList>
            <person name="Klenk H.-P."/>
        </authorList>
    </citation>
    <scope>NUCLEOTIDE SEQUENCE [LARGE SCALE GENOMIC DNA]</scope>
    <source>
        <strain evidence="2 3">DSM 102200</strain>
    </source>
</reference>